<reference evidence="8" key="1">
    <citation type="journal article" date="2019" name="G3 (Bethesda)">
        <title>Genome Assemblies of Two Rare Opportunistic Yeast Pathogens: Diutina rugosa (syn. Candida rugosa) and Trichomonascus ciferrii (syn. Candida ciferrii).</title>
        <authorList>
            <person name="Mixao V."/>
            <person name="Saus E."/>
            <person name="Hansen A.P."/>
            <person name="Lass-Florl C."/>
            <person name="Gabaldon T."/>
        </authorList>
    </citation>
    <scope>NUCLEOTIDE SEQUENCE</scope>
    <source>
        <strain evidence="8">CBS 4856</strain>
    </source>
</reference>
<dbReference type="PANTHER" id="PTHR13044">
    <property type="entry name" value="ACTIVATING TRANSCRIPTION FACTOR ATF 4/5"/>
    <property type="match status" value="1"/>
</dbReference>
<dbReference type="Gene3D" id="3.30.160.60">
    <property type="entry name" value="Classic Zinc Finger"/>
    <property type="match status" value="1"/>
</dbReference>
<evidence type="ECO:0000256" key="5">
    <source>
        <dbReference type="ARBA" id="ARBA00023242"/>
    </source>
</evidence>
<dbReference type="PROSITE" id="PS00036">
    <property type="entry name" value="BZIP_BASIC"/>
    <property type="match status" value="1"/>
</dbReference>
<sequence length="160" mass="17697">MSGSFNDRNSPSIDCFDLLNSSPDILTGEELSSRCSNSPEDGSSSSYGKSLDTSSSNGDEVVGLPPGYVSRERRSAIVLGQKTAAKSKIDQTDWAPIVVKDPTDRKALRRARNTESARRSRAKKNERIEMLQQLVHDLQARNKELEIENSILKQFVPSNI</sequence>
<keyword evidence="5" id="KW-0539">Nucleus</keyword>
<dbReference type="PROSITE" id="PS50217">
    <property type="entry name" value="BZIP"/>
    <property type="match status" value="1"/>
</dbReference>
<comment type="caution">
    <text evidence="8">The sequence shown here is derived from an EMBL/GenBank/DDBJ whole genome shotgun (WGS) entry which is preliminary data.</text>
</comment>
<accession>A0A642VC34</accession>
<feature type="domain" description="BZIP" evidence="7">
    <location>
        <begin position="103"/>
        <end position="154"/>
    </location>
</feature>
<evidence type="ECO:0000259" key="7">
    <source>
        <dbReference type="PROSITE" id="PS50217"/>
    </source>
</evidence>
<evidence type="ECO:0000256" key="2">
    <source>
        <dbReference type="ARBA" id="ARBA00023015"/>
    </source>
</evidence>
<evidence type="ECO:0000313" key="9">
    <source>
        <dbReference type="Proteomes" id="UP000761534"/>
    </source>
</evidence>
<dbReference type="InterPro" id="IPR004827">
    <property type="entry name" value="bZIP"/>
</dbReference>
<dbReference type="VEuPathDB" id="FungiDB:TRICI_002341"/>
<keyword evidence="2" id="KW-0805">Transcription regulation</keyword>
<dbReference type="EMBL" id="SWFS01000161">
    <property type="protein sequence ID" value="KAA8915492.1"/>
    <property type="molecule type" value="Genomic_DNA"/>
</dbReference>
<dbReference type="GO" id="GO:0001228">
    <property type="term" value="F:DNA-binding transcription activator activity, RNA polymerase II-specific"/>
    <property type="evidence" value="ECO:0007669"/>
    <property type="project" value="TreeGrafter"/>
</dbReference>
<keyword evidence="9" id="KW-1185">Reference proteome</keyword>
<dbReference type="InterPro" id="IPR046347">
    <property type="entry name" value="bZIP_sf"/>
</dbReference>
<evidence type="ECO:0000256" key="6">
    <source>
        <dbReference type="SAM" id="MobiDB-lite"/>
    </source>
</evidence>
<feature type="compositionally biased region" description="Polar residues" evidence="6">
    <location>
        <begin position="33"/>
        <end position="58"/>
    </location>
</feature>
<evidence type="ECO:0000313" key="8">
    <source>
        <dbReference type="EMBL" id="KAA8915492.1"/>
    </source>
</evidence>
<dbReference type="Proteomes" id="UP000761534">
    <property type="component" value="Unassembled WGS sequence"/>
</dbReference>
<keyword evidence="4" id="KW-0804">Transcription</keyword>
<dbReference type="CDD" id="cd14686">
    <property type="entry name" value="bZIP"/>
    <property type="match status" value="1"/>
</dbReference>
<dbReference type="Pfam" id="PF00170">
    <property type="entry name" value="bZIP_1"/>
    <property type="match status" value="1"/>
</dbReference>
<comment type="subcellular location">
    <subcellularLocation>
        <location evidence="1">Nucleus</location>
    </subcellularLocation>
</comment>
<gene>
    <name evidence="8" type="ORF">TRICI_002341</name>
</gene>
<evidence type="ECO:0000256" key="1">
    <source>
        <dbReference type="ARBA" id="ARBA00004123"/>
    </source>
</evidence>
<dbReference type="SMART" id="SM00338">
    <property type="entry name" value="BRLZ"/>
    <property type="match status" value="1"/>
</dbReference>
<protein>
    <recommendedName>
        <fullName evidence="7">BZIP domain-containing protein</fullName>
    </recommendedName>
</protein>
<dbReference type="GO" id="GO:0005634">
    <property type="term" value="C:nucleus"/>
    <property type="evidence" value="ECO:0007669"/>
    <property type="project" value="UniProtKB-SubCell"/>
</dbReference>
<organism evidence="8 9">
    <name type="scientific">Trichomonascus ciferrii</name>
    <dbReference type="NCBI Taxonomy" id="44093"/>
    <lineage>
        <taxon>Eukaryota</taxon>
        <taxon>Fungi</taxon>
        <taxon>Dikarya</taxon>
        <taxon>Ascomycota</taxon>
        <taxon>Saccharomycotina</taxon>
        <taxon>Dipodascomycetes</taxon>
        <taxon>Dipodascales</taxon>
        <taxon>Trichomonascaceae</taxon>
        <taxon>Trichomonascus</taxon>
        <taxon>Trichomonascus ciferrii complex</taxon>
    </lineage>
</organism>
<keyword evidence="3" id="KW-0238">DNA-binding</keyword>
<dbReference type="SUPFAM" id="SSF57959">
    <property type="entry name" value="Leucine zipper domain"/>
    <property type="match status" value="1"/>
</dbReference>
<dbReference type="OrthoDB" id="4096528at2759"/>
<feature type="region of interest" description="Disordered" evidence="6">
    <location>
        <begin position="105"/>
        <end position="124"/>
    </location>
</feature>
<evidence type="ECO:0000256" key="4">
    <source>
        <dbReference type="ARBA" id="ARBA00023163"/>
    </source>
</evidence>
<feature type="region of interest" description="Disordered" evidence="6">
    <location>
        <begin position="28"/>
        <end position="68"/>
    </location>
</feature>
<evidence type="ECO:0000256" key="3">
    <source>
        <dbReference type="ARBA" id="ARBA00023125"/>
    </source>
</evidence>
<dbReference type="AlphaFoldDB" id="A0A642VC34"/>
<proteinExistence type="predicted"/>
<dbReference type="GO" id="GO:0000977">
    <property type="term" value="F:RNA polymerase II transcription regulatory region sequence-specific DNA binding"/>
    <property type="evidence" value="ECO:0007669"/>
    <property type="project" value="TreeGrafter"/>
</dbReference>
<name>A0A642VC34_9ASCO</name>
<dbReference type="PANTHER" id="PTHR13044:SF14">
    <property type="entry name" value="CRYPTOCEPHAL, ISOFORM A"/>
    <property type="match status" value="1"/>
</dbReference>